<accession>A0ABQ9F0I9</accession>
<dbReference type="Gene3D" id="2.120.10.80">
    <property type="entry name" value="Kelch-type beta propeller"/>
    <property type="match status" value="1"/>
</dbReference>
<feature type="domain" description="BTB" evidence="3">
    <location>
        <begin position="54"/>
        <end position="121"/>
    </location>
</feature>
<dbReference type="Pfam" id="PF00651">
    <property type="entry name" value="BTB"/>
    <property type="match status" value="1"/>
</dbReference>
<keyword evidence="2" id="KW-0677">Repeat</keyword>
<evidence type="ECO:0000259" key="3">
    <source>
        <dbReference type="PROSITE" id="PS50097"/>
    </source>
</evidence>
<keyword evidence="1" id="KW-0880">Kelch repeat</keyword>
<evidence type="ECO:0000256" key="1">
    <source>
        <dbReference type="ARBA" id="ARBA00022441"/>
    </source>
</evidence>
<gene>
    <name evidence="4" type="ORF">KUTeg_014009</name>
</gene>
<keyword evidence="5" id="KW-1185">Reference proteome</keyword>
<dbReference type="EMBL" id="JARBDR010000657">
    <property type="protein sequence ID" value="KAJ8309135.1"/>
    <property type="molecule type" value="Genomic_DNA"/>
</dbReference>
<dbReference type="InterPro" id="IPR017096">
    <property type="entry name" value="BTB-kelch_protein"/>
</dbReference>
<dbReference type="Proteomes" id="UP001217089">
    <property type="component" value="Unassembled WGS sequence"/>
</dbReference>
<dbReference type="Gene3D" id="3.30.710.10">
    <property type="entry name" value="Potassium Channel Kv1.1, Chain A"/>
    <property type="match status" value="1"/>
</dbReference>
<dbReference type="InterPro" id="IPR011705">
    <property type="entry name" value="BACK"/>
</dbReference>
<dbReference type="InterPro" id="IPR000210">
    <property type="entry name" value="BTB/POZ_dom"/>
</dbReference>
<organism evidence="4 5">
    <name type="scientific">Tegillarca granosa</name>
    <name type="common">Malaysian cockle</name>
    <name type="synonym">Anadara granosa</name>
    <dbReference type="NCBI Taxonomy" id="220873"/>
    <lineage>
        <taxon>Eukaryota</taxon>
        <taxon>Metazoa</taxon>
        <taxon>Spiralia</taxon>
        <taxon>Lophotrochozoa</taxon>
        <taxon>Mollusca</taxon>
        <taxon>Bivalvia</taxon>
        <taxon>Autobranchia</taxon>
        <taxon>Pteriomorphia</taxon>
        <taxon>Arcoida</taxon>
        <taxon>Arcoidea</taxon>
        <taxon>Arcidae</taxon>
        <taxon>Tegillarca</taxon>
    </lineage>
</organism>
<sequence>MEMTKSSESTCSDESNEDYSTFHCNMESVTFHCDSHSSNFLKEMKKMYENKLLTDVNLCVDGELICCHRNVLASTSPYFRAMFTLGLKECHHDHIDLYEVDIDSVEQLVNYAYTGSLEISRDNVQSLLAASSLFQIIPVQRACAKFLETQLDNTNSVGIYCFAQAHCCQTLKSKAREHIEKNFTEVCEYDEFLTLSFDKISEIIVSDELNVEQEETVFEAIIRWVQDDENDRQKYLGDLLQHLRFGLLSIKYINGVIAQHRLVKKCNKCKMLLDCWKRYENNPAFYQCQYDFSLSLRTGMIKPEQCLLLIGGAEQEMAINCYNPLTRETFFMENFPSKKFGDYYVEDVGCVVTEKNDLFAGGGNYIYKYELIDHIDSDDSFEELEERMVRKEFFKYDHDYNRWTQLILGGKIYCFGGVTENQHPTEIIEVYDIEKNKWSYQGMLQTTLVDLCSVVYEDHIFLLGGRTGVGAHNLVVMYNPYTGSWLTRSGMPTPRFNFGACVVDNEIYVAGGQIYSHSTHTITRDVLYSVEIFNIAENQWRQGPHLPEGIYNVGLYLVNGALYACGTTENQRFGERRRRRNIVCRLDFGSSHWEIIEDVLSDKTNFCCIAAKLHTRKLSQVFRPEVDT</sequence>
<protein>
    <recommendedName>
        <fullName evidence="3">BTB domain-containing protein</fullName>
    </recommendedName>
</protein>
<dbReference type="InterPro" id="IPR006652">
    <property type="entry name" value="Kelch_1"/>
</dbReference>
<dbReference type="SMART" id="SM00875">
    <property type="entry name" value="BACK"/>
    <property type="match status" value="1"/>
</dbReference>
<dbReference type="Pfam" id="PF24681">
    <property type="entry name" value="Kelch_KLHDC2_KLHL20_DRC7"/>
    <property type="match status" value="1"/>
</dbReference>
<dbReference type="SUPFAM" id="SSF117281">
    <property type="entry name" value="Kelch motif"/>
    <property type="match status" value="1"/>
</dbReference>
<dbReference type="PANTHER" id="PTHR24412">
    <property type="entry name" value="KELCH PROTEIN"/>
    <property type="match status" value="1"/>
</dbReference>
<dbReference type="PANTHER" id="PTHR24412:SF463">
    <property type="entry name" value="KELCH-LIKE PROTEIN 40A"/>
    <property type="match status" value="1"/>
</dbReference>
<dbReference type="PROSITE" id="PS50097">
    <property type="entry name" value="BTB"/>
    <property type="match status" value="1"/>
</dbReference>
<dbReference type="InterPro" id="IPR015915">
    <property type="entry name" value="Kelch-typ_b-propeller"/>
</dbReference>
<dbReference type="Gene3D" id="1.25.40.420">
    <property type="match status" value="1"/>
</dbReference>
<evidence type="ECO:0000313" key="5">
    <source>
        <dbReference type="Proteomes" id="UP001217089"/>
    </source>
</evidence>
<dbReference type="PIRSF" id="PIRSF037037">
    <property type="entry name" value="Kelch-like_protein_gigaxonin"/>
    <property type="match status" value="1"/>
</dbReference>
<dbReference type="Pfam" id="PF07707">
    <property type="entry name" value="BACK"/>
    <property type="match status" value="1"/>
</dbReference>
<comment type="caution">
    <text evidence="4">The sequence shown here is derived from an EMBL/GenBank/DDBJ whole genome shotgun (WGS) entry which is preliminary data.</text>
</comment>
<dbReference type="SUPFAM" id="SSF54695">
    <property type="entry name" value="POZ domain"/>
    <property type="match status" value="1"/>
</dbReference>
<dbReference type="InterPro" id="IPR011333">
    <property type="entry name" value="SKP1/BTB/POZ_sf"/>
</dbReference>
<name>A0ABQ9F0I9_TEGGR</name>
<proteinExistence type="predicted"/>
<evidence type="ECO:0000313" key="4">
    <source>
        <dbReference type="EMBL" id="KAJ8309135.1"/>
    </source>
</evidence>
<dbReference type="SMART" id="SM00225">
    <property type="entry name" value="BTB"/>
    <property type="match status" value="1"/>
</dbReference>
<dbReference type="SMART" id="SM00612">
    <property type="entry name" value="Kelch"/>
    <property type="match status" value="3"/>
</dbReference>
<reference evidence="4 5" key="1">
    <citation type="submission" date="2022-12" db="EMBL/GenBank/DDBJ databases">
        <title>Chromosome-level genome of Tegillarca granosa.</title>
        <authorList>
            <person name="Kim J."/>
        </authorList>
    </citation>
    <scope>NUCLEOTIDE SEQUENCE [LARGE SCALE GENOMIC DNA]</scope>
    <source>
        <strain evidence="4">Teg-2019</strain>
        <tissue evidence="4">Adductor muscle</tissue>
    </source>
</reference>
<evidence type="ECO:0000256" key="2">
    <source>
        <dbReference type="ARBA" id="ARBA00022737"/>
    </source>
</evidence>